<organism evidence="3 4">
    <name type="scientific">Trichomonas vaginalis (strain ATCC PRA-98 / G3)</name>
    <dbReference type="NCBI Taxonomy" id="412133"/>
    <lineage>
        <taxon>Eukaryota</taxon>
        <taxon>Metamonada</taxon>
        <taxon>Parabasalia</taxon>
        <taxon>Trichomonadida</taxon>
        <taxon>Trichomonadidae</taxon>
        <taxon>Trichomonas</taxon>
    </lineage>
</organism>
<keyword evidence="2" id="KW-0040">ANK repeat</keyword>
<dbReference type="VEuPathDB" id="TrichDB:TVAG_303620"/>
<accession>A2DR44</accession>
<dbReference type="KEGG" id="tva:4775158"/>
<name>A2DR44_TRIV3</name>
<proteinExistence type="predicted"/>
<dbReference type="Proteomes" id="UP000001542">
    <property type="component" value="Unassembled WGS sequence"/>
</dbReference>
<dbReference type="InParanoid" id="A2DR44"/>
<dbReference type="EMBL" id="DS113234">
    <property type="protein sequence ID" value="EAY17143.1"/>
    <property type="molecule type" value="Genomic_DNA"/>
</dbReference>
<evidence type="ECO:0000313" key="4">
    <source>
        <dbReference type="Proteomes" id="UP000001542"/>
    </source>
</evidence>
<dbReference type="InterPro" id="IPR036770">
    <property type="entry name" value="Ankyrin_rpt-contain_sf"/>
</dbReference>
<protein>
    <submittedName>
        <fullName evidence="3">Uncharacterized protein</fullName>
    </submittedName>
</protein>
<dbReference type="Gene3D" id="1.25.40.20">
    <property type="entry name" value="Ankyrin repeat-containing domain"/>
    <property type="match status" value="2"/>
</dbReference>
<dbReference type="SMR" id="A2DR44"/>
<dbReference type="AlphaFoldDB" id="A2DR44"/>
<dbReference type="RefSeq" id="XP_001329366.1">
    <property type="nucleotide sequence ID" value="XM_001329331.1"/>
</dbReference>
<reference evidence="3" key="1">
    <citation type="submission" date="2006-10" db="EMBL/GenBank/DDBJ databases">
        <authorList>
            <person name="Amadeo P."/>
            <person name="Zhao Q."/>
            <person name="Wortman J."/>
            <person name="Fraser-Liggett C."/>
            <person name="Carlton J."/>
        </authorList>
    </citation>
    <scope>NUCLEOTIDE SEQUENCE</scope>
    <source>
        <strain evidence="3">G3</strain>
    </source>
</reference>
<dbReference type="PANTHER" id="PTHR24198">
    <property type="entry name" value="ANKYRIN REPEAT AND PROTEIN KINASE DOMAIN-CONTAINING PROTEIN"/>
    <property type="match status" value="1"/>
</dbReference>
<dbReference type="PANTHER" id="PTHR24198:SF165">
    <property type="entry name" value="ANKYRIN REPEAT-CONTAINING PROTEIN-RELATED"/>
    <property type="match status" value="1"/>
</dbReference>
<keyword evidence="4" id="KW-1185">Reference proteome</keyword>
<dbReference type="InterPro" id="IPR002110">
    <property type="entry name" value="Ankyrin_rpt"/>
</dbReference>
<evidence type="ECO:0000256" key="1">
    <source>
        <dbReference type="ARBA" id="ARBA00022737"/>
    </source>
</evidence>
<gene>
    <name evidence="3" type="ORF">TVAG_303620</name>
</gene>
<keyword evidence="1" id="KW-0677">Repeat</keyword>
<dbReference type="Pfam" id="PF13857">
    <property type="entry name" value="Ank_5"/>
    <property type="match status" value="1"/>
</dbReference>
<evidence type="ECO:0000313" key="3">
    <source>
        <dbReference type="EMBL" id="EAY17143.1"/>
    </source>
</evidence>
<reference evidence="3" key="2">
    <citation type="journal article" date="2007" name="Science">
        <title>Draft genome sequence of the sexually transmitted pathogen Trichomonas vaginalis.</title>
        <authorList>
            <person name="Carlton J.M."/>
            <person name="Hirt R.P."/>
            <person name="Silva J.C."/>
            <person name="Delcher A.L."/>
            <person name="Schatz M."/>
            <person name="Zhao Q."/>
            <person name="Wortman J.R."/>
            <person name="Bidwell S.L."/>
            <person name="Alsmark U.C.M."/>
            <person name="Besteiro S."/>
            <person name="Sicheritz-Ponten T."/>
            <person name="Noel C.J."/>
            <person name="Dacks J.B."/>
            <person name="Foster P.G."/>
            <person name="Simillion C."/>
            <person name="Van de Peer Y."/>
            <person name="Miranda-Saavedra D."/>
            <person name="Barton G.J."/>
            <person name="Westrop G.D."/>
            <person name="Mueller S."/>
            <person name="Dessi D."/>
            <person name="Fiori P.L."/>
            <person name="Ren Q."/>
            <person name="Paulsen I."/>
            <person name="Zhang H."/>
            <person name="Bastida-Corcuera F.D."/>
            <person name="Simoes-Barbosa A."/>
            <person name="Brown M.T."/>
            <person name="Hayes R.D."/>
            <person name="Mukherjee M."/>
            <person name="Okumura C.Y."/>
            <person name="Schneider R."/>
            <person name="Smith A.J."/>
            <person name="Vanacova S."/>
            <person name="Villalvazo M."/>
            <person name="Haas B.J."/>
            <person name="Pertea M."/>
            <person name="Feldblyum T.V."/>
            <person name="Utterback T.R."/>
            <person name="Shu C.L."/>
            <person name="Osoegawa K."/>
            <person name="de Jong P.J."/>
            <person name="Hrdy I."/>
            <person name="Horvathova L."/>
            <person name="Zubacova Z."/>
            <person name="Dolezal P."/>
            <person name="Malik S.B."/>
            <person name="Logsdon J.M. Jr."/>
            <person name="Henze K."/>
            <person name="Gupta A."/>
            <person name="Wang C.C."/>
            <person name="Dunne R.L."/>
            <person name="Upcroft J.A."/>
            <person name="Upcroft P."/>
            <person name="White O."/>
            <person name="Salzberg S.L."/>
            <person name="Tang P."/>
            <person name="Chiu C.-H."/>
            <person name="Lee Y.-S."/>
            <person name="Embley T.M."/>
            <person name="Coombs G.H."/>
            <person name="Mottram J.C."/>
            <person name="Tachezy J."/>
            <person name="Fraser-Liggett C.M."/>
            <person name="Johnson P.J."/>
        </authorList>
    </citation>
    <scope>NUCLEOTIDE SEQUENCE [LARGE SCALE GENOMIC DNA]</scope>
    <source>
        <strain evidence="3">G3</strain>
    </source>
</reference>
<evidence type="ECO:0000256" key="2">
    <source>
        <dbReference type="ARBA" id="ARBA00023043"/>
    </source>
</evidence>
<dbReference type="VEuPathDB" id="TrichDB:TVAGG3_0695030"/>
<dbReference type="SUPFAM" id="SSF48403">
    <property type="entry name" value="Ankyrin repeat"/>
    <property type="match status" value="1"/>
</dbReference>
<dbReference type="SMART" id="SM00248">
    <property type="entry name" value="ANK"/>
    <property type="match status" value="4"/>
</dbReference>
<sequence>MSDIFTLIAEGKLEKSDVTFANVNSIFTPIEGRVDSEKFFGTNPFLFAVMNNKKEYLKMLKDKGANINFIQVSPIDKDFIYTKPTSPIGTPGFYNEAQTEAIENKCGDNAMILAIKNKDNFEMLEYLHTELGFPLDYVNYEGETLAHIAIDNNAANCMVYVLNNYPQAYDIKDNEGLTPVERAKYYDVNSCNWAFYRVSSARSTSSQSSREGQADSKNAVQIIDLPLPELLERKTDLKLIYDKKKKPLAKPQWDDSIKKQLLKKLDDFANYKDEFGRNILHLAILNRATDAFTEIMKTHSYLLLEPDNAVENFDEPTKPGETPLEMLFKYSQVKNRDEDFVQTAIHDLWVHYQNQFNDDIKNQFTELFEKDKSFEQLLCPGGTALFSF</sequence>